<feature type="transmembrane region" description="Helical" evidence="2">
    <location>
        <begin position="891"/>
        <end position="912"/>
    </location>
</feature>
<dbReference type="Proteomes" id="UP000694888">
    <property type="component" value="Unplaced"/>
</dbReference>
<proteinExistence type="predicted"/>
<sequence length="1141" mass="128935">MVVKMKPMKTATTLLFLTVLIGIVTPNPISSGTTTALYSFSNVNDTDSGTAEGNDDLEEPKPTNPKSRTTWTEVYEKVRHRQKHMRCSISTTENLHDFIDISEEEENVNLFEFTFSLLNYSSDPFSNITGLYFKPSLWYTTRSRHGRTLLMLSFHYDVLSMNILTIGVKSIRVDLSDSPFGCFVCSTDSKPDTGRLVGRPTGMAFEILQKNLDWLTTGSVEAELSSRTVLALVSEEIRTNAPVPDKMPVRVGELTTDQQVQHIRKMLLSRSLVGQSSAYGKSAREEFACNQEILDTNGYAEFVYNCCFKNAEGQVECSTRGDDFWINILYLSITLVKVLVFLFCPKFLPNNIYNASYVASEYVITLKQELKMKMFITEQTDTNVRFKSRLTLEDVSEWWRFREQLDQLPFDEIIPIKMTELRIKVKGKRIIPENEPPTGLMRTFYDNLIRCKIKNLDPFKECCETSIYSDMEANFRHKITWHTFVQVLVKCLLLLLVPIPYYGRLFVYFMFEEKEIVERRQAITDHRLKETYSFYRSNVIQYFTPIHGVFIATYIFYFLSGLVIGFADHAFRERLKDVARSALADMSSVSQTGVLGIIIKLLLYPFKRFGLLGFLIGGFYLLGMLPLCIIVFAVYCIPTVYLSFRLPYHAKKLVGNSEEVDAEKKRKLKRVYKLGKKISRMDKYAHHSLSVDPGDSCCPDEWGWGGCATVKSILIQVACAGFCLCILYSIALVTAESVGLFVEVMAFTMMGIIVNAGSVLKYVSMVLLVFVYMNDCYSNVYENYLTFNKTIIDDMIDRITADLRKIASMPSSQQENTAFQVKSVDEEKEMVPTLNFDKREIRWKLGQLLLFLDCYDTPRIPLRLFQKLCQVRVHGAPGPVYINLLAATGKFMIIVVFLMFVMIVVMAFGNVYQMSSTNTTLATLAGGFVPMLLKNVLSSKGAKLSLKTVSFKGQIDEIIGEYKQFWPVLDLLIERDIPKEPTEEEEEGKTDEGEGGKDGDKKEDGDKSKNGEGKADSKDENGNSNKSGKKMSFDQGSTKDSKNTDDKSKAAIEDSKKNGGEAIAGASVDSKPEEDDGLVDLFIDLSVADTAGWSIYGSNDSLPPPSSMMPGYFDPNKVVVDPDNPDGIVTYAPQYKYNHQS</sequence>
<keyword evidence="4" id="KW-1185">Reference proteome</keyword>
<feature type="transmembrane region" description="Helical" evidence="2">
    <location>
        <begin position="324"/>
        <end position="344"/>
    </location>
</feature>
<reference evidence="5" key="1">
    <citation type="submission" date="2025-08" db="UniProtKB">
        <authorList>
            <consortium name="RefSeq"/>
        </authorList>
    </citation>
    <scope>IDENTIFICATION</scope>
</reference>
<evidence type="ECO:0000313" key="4">
    <source>
        <dbReference type="Proteomes" id="UP000694888"/>
    </source>
</evidence>
<name>A0ABM1W292_APLCA</name>
<feature type="transmembrane region" description="Helical" evidence="2">
    <location>
        <begin position="713"/>
        <end position="735"/>
    </location>
</feature>
<feature type="transmembrane region" description="Helical" evidence="2">
    <location>
        <begin position="747"/>
        <end position="772"/>
    </location>
</feature>
<evidence type="ECO:0000313" key="5">
    <source>
        <dbReference type="RefSeq" id="XP_035828785.1"/>
    </source>
</evidence>
<feature type="transmembrane region" description="Helical" evidence="2">
    <location>
        <begin position="479"/>
        <end position="501"/>
    </location>
</feature>
<accession>A0ABM1W292</accession>
<evidence type="ECO:0000256" key="3">
    <source>
        <dbReference type="SAM" id="SignalP"/>
    </source>
</evidence>
<feature type="transmembrane region" description="Helical" evidence="2">
    <location>
        <begin position="618"/>
        <end position="642"/>
    </location>
</feature>
<feature type="chain" id="PRO_5045944771" evidence="3">
    <location>
        <begin position="27"/>
        <end position="1141"/>
    </location>
</feature>
<protein>
    <submittedName>
        <fullName evidence="5">Uncharacterized protein LOC101849251</fullName>
    </submittedName>
</protein>
<dbReference type="RefSeq" id="XP_035828785.1">
    <property type="nucleotide sequence ID" value="XM_035972892.1"/>
</dbReference>
<keyword evidence="2" id="KW-0472">Membrane</keyword>
<feature type="transmembrane region" description="Helical" evidence="2">
    <location>
        <begin position="588"/>
        <end position="606"/>
    </location>
</feature>
<evidence type="ECO:0000256" key="2">
    <source>
        <dbReference type="SAM" id="Phobius"/>
    </source>
</evidence>
<keyword evidence="2" id="KW-1133">Transmembrane helix</keyword>
<feature type="compositionally biased region" description="Basic and acidic residues" evidence="1">
    <location>
        <begin position="990"/>
        <end position="1021"/>
    </location>
</feature>
<keyword evidence="2" id="KW-0812">Transmembrane</keyword>
<dbReference type="GeneID" id="101849251"/>
<feature type="region of interest" description="Disordered" evidence="1">
    <location>
        <begin position="48"/>
        <end position="68"/>
    </location>
</feature>
<feature type="transmembrane region" description="Helical" evidence="2">
    <location>
        <begin position="546"/>
        <end position="567"/>
    </location>
</feature>
<gene>
    <name evidence="5" type="primary">LOC101849251</name>
</gene>
<organism evidence="4 5">
    <name type="scientific">Aplysia californica</name>
    <name type="common">California sea hare</name>
    <dbReference type="NCBI Taxonomy" id="6500"/>
    <lineage>
        <taxon>Eukaryota</taxon>
        <taxon>Metazoa</taxon>
        <taxon>Spiralia</taxon>
        <taxon>Lophotrochozoa</taxon>
        <taxon>Mollusca</taxon>
        <taxon>Gastropoda</taxon>
        <taxon>Heterobranchia</taxon>
        <taxon>Euthyneura</taxon>
        <taxon>Tectipleura</taxon>
        <taxon>Aplysiida</taxon>
        <taxon>Aplysioidea</taxon>
        <taxon>Aplysiidae</taxon>
        <taxon>Aplysia</taxon>
    </lineage>
</organism>
<feature type="region of interest" description="Disordered" evidence="1">
    <location>
        <begin position="977"/>
        <end position="1074"/>
    </location>
</feature>
<feature type="signal peptide" evidence="3">
    <location>
        <begin position="1"/>
        <end position="26"/>
    </location>
</feature>
<keyword evidence="3" id="KW-0732">Signal</keyword>
<feature type="compositionally biased region" description="Basic and acidic residues" evidence="1">
    <location>
        <begin position="1037"/>
        <end position="1059"/>
    </location>
</feature>
<evidence type="ECO:0000256" key="1">
    <source>
        <dbReference type="SAM" id="MobiDB-lite"/>
    </source>
</evidence>